<keyword evidence="4" id="KW-0281">Fimbrium</keyword>
<evidence type="ECO:0000256" key="5">
    <source>
        <dbReference type="SAM" id="SignalP"/>
    </source>
</evidence>
<dbReference type="Proteomes" id="UP000193942">
    <property type="component" value="Unassembled WGS sequence"/>
</dbReference>
<gene>
    <name evidence="7" type="ORF">ECXG_03057</name>
</gene>
<name>A0A1X3J8G0_ECOLX</name>
<dbReference type="EMBL" id="ADIZ01000001">
    <property type="protein sequence ID" value="OSK98784.1"/>
    <property type="molecule type" value="Genomic_DNA"/>
</dbReference>
<comment type="similarity">
    <text evidence="2">Belongs to the fimbrial protein family.</text>
</comment>
<evidence type="ECO:0000313" key="7">
    <source>
        <dbReference type="EMBL" id="OSK98784.1"/>
    </source>
</evidence>
<feature type="domain" description="Fimbrial-type adhesion" evidence="6">
    <location>
        <begin position="54"/>
        <end position="201"/>
    </location>
</feature>
<dbReference type="Gene3D" id="2.60.40.1090">
    <property type="entry name" value="Fimbrial-type adhesion domain"/>
    <property type="match status" value="1"/>
</dbReference>
<dbReference type="SUPFAM" id="SSF49401">
    <property type="entry name" value="Bacterial adhesins"/>
    <property type="match status" value="1"/>
</dbReference>
<dbReference type="GO" id="GO:0009289">
    <property type="term" value="C:pilus"/>
    <property type="evidence" value="ECO:0007669"/>
    <property type="project" value="UniProtKB-SubCell"/>
</dbReference>
<evidence type="ECO:0000256" key="2">
    <source>
        <dbReference type="ARBA" id="ARBA00006671"/>
    </source>
</evidence>
<organism evidence="7 8">
    <name type="scientific">Escherichia coli TA447</name>
    <dbReference type="NCBI Taxonomy" id="656447"/>
    <lineage>
        <taxon>Bacteria</taxon>
        <taxon>Pseudomonadati</taxon>
        <taxon>Pseudomonadota</taxon>
        <taxon>Gammaproteobacteria</taxon>
        <taxon>Enterobacterales</taxon>
        <taxon>Enterobacteriaceae</taxon>
        <taxon>Escherichia</taxon>
    </lineage>
</organism>
<dbReference type="PANTHER" id="PTHR33420:SF3">
    <property type="entry name" value="FIMBRIAL SUBUNIT ELFA"/>
    <property type="match status" value="1"/>
</dbReference>
<protein>
    <submittedName>
        <fullName evidence="7">Putative fimbrial protein</fullName>
    </submittedName>
</protein>
<accession>A0A1X3J8G0</accession>
<sequence>MHVMKKALLAAALVMASGSALAVDGGHIDFNGMVQSGTCKVGVVDTGMHSVTTDGVVTLDTANVTDTFTEVSATAVGLLPKEFMISVECDPGAPKNAELTMGSASYANTSGTLNNNMNITVNGIAPAQNVNIAVHNMKNKAGAAEIKQVHMNNSSEVQELTLDAEGKGQYVFNASYVKAPNSPAVTAGHVTTNALYTIAYK</sequence>
<evidence type="ECO:0000256" key="4">
    <source>
        <dbReference type="ARBA" id="ARBA00023263"/>
    </source>
</evidence>
<comment type="subcellular location">
    <subcellularLocation>
        <location evidence="1">Fimbrium</location>
    </subcellularLocation>
</comment>
<evidence type="ECO:0000259" key="6">
    <source>
        <dbReference type="Pfam" id="PF00419"/>
    </source>
</evidence>
<evidence type="ECO:0000256" key="1">
    <source>
        <dbReference type="ARBA" id="ARBA00004561"/>
    </source>
</evidence>
<keyword evidence="3 5" id="KW-0732">Signal</keyword>
<dbReference type="AlphaFoldDB" id="A0A1X3J8G0"/>
<evidence type="ECO:0000256" key="3">
    <source>
        <dbReference type="ARBA" id="ARBA00022729"/>
    </source>
</evidence>
<dbReference type="InterPro" id="IPR036937">
    <property type="entry name" value="Adhesion_dom_fimbrial_sf"/>
</dbReference>
<proteinExistence type="inferred from homology"/>
<feature type="chain" id="PRO_5012643026" evidence="5">
    <location>
        <begin position="23"/>
        <end position="201"/>
    </location>
</feature>
<dbReference type="InterPro" id="IPR050263">
    <property type="entry name" value="Bact_Fimbrial_Adh_Pro"/>
</dbReference>
<reference evidence="7 8" key="1">
    <citation type="submission" date="2010-04" db="EMBL/GenBank/DDBJ databases">
        <title>The Genome Sequence of Escherichia coli TA447.</title>
        <authorList>
            <consortium name="The Broad Institute Genome Sequencing Platform"/>
            <consortium name="The Broad Institute Genome Sequencing Center for Infectious Disease"/>
            <person name="Feldgarden M."/>
            <person name="Gordon D.M."/>
            <person name="Johnson J.R."/>
            <person name="Johnston B.D."/>
            <person name="Young S."/>
            <person name="Zeng Q."/>
            <person name="Koehrsen M."/>
            <person name="Alvarado L."/>
            <person name="Berlin A.M."/>
            <person name="Borenstein D."/>
            <person name="Chapman S.B."/>
            <person name="Chen Z."/>
            <person name="Engels R."/>
            <person name="Freedman E."/>
            <person name="Gellesch M."/>
            <person name="Goldberg J."/>
            <person name="Griggs A."/>
            <person name="Gujja S."/>
            <person name="Heilman E.R."/>
            <person name="Heiman D.I."/>
            <person name="Hepburn T.A."/>
            <person name="Howarth C."/>
            <person name="Jen D."/>
            <person name="Larson L."/>
            <person name="Mehta T."/>
            <person name="Park D."/>
            <person name="Pearson M."/>
            <person name="Richards J."/>
            <person name="Roberts A."/>
            <person name="Saif S."/>
            <person name="Shea T.D."/>
            <person name="Shenoy N."/>
            <person name="Sisk P."/>
            <person name="Stolte C."/>
            <person name="Sykes S.N."/>
            <person name="Walk T."/>
            <person name="White J."/>
            <person name="Yandava C."/>
            <person name="Haas B."/>
            <person name="Henn M.R."/>
            <person name="Nusbaum C."/>
            <person name="Birren B."/>
        </authorList>
    </citation>
    <scope>NUCLEOTIDE SEQUENCE [LARGE SCALE GENOMIC DNA]</scope>
    <source>
        <strain evidence="7 8">TA447</strain>
    </source>
</reference>
<dbReference type="InterPro" id="IPR000259">
    <property type="entry name" value="Adhesion_dom_fimbrial"/>
</dbReference>
<evidence type="ECO:0000313" key="8">
    <source>
        <dbReference type="Proteomes" id="UP000193942"/>
    </source>
</evidence>
<dbReference type="PANTHER" id="PTHR33420">
    <property type="entry name" value="FIMBRIAL SUBUNIT ELFA-RELATED"/>
    <property type="match status" value="1"/>
</dbReference>
<dbReference type="InterPro" id="IPR008966">
    <property type="entry name" value="Adhesion_dom_sf"/>
</dbReference>
<dbReference type="GO" id="GO:0043709">
    <property type="term" value="P:cell adhesion involved in single-species biofilm formation"/>
    <property type="evidence" value="ECO:0007669"/>
    <property type="project" value="TreeGrafter"/>
</dbReference>
<dbReference type="Pfam" id="PF00419">
    <property type="entry name" value="Fimbrial"/>
    <property type="match status" value="1"/>
</dbReference>
<feature type="signal peptide" evidence="5">
    <location>
        <begin position="1"/>
        <end position="22"/>
    </location>
</feature>
<comment type="caution">
    <text evidence="7">The sequence shown here is derived from an EMBL/GenBank/DDBJ whole genome shotgun (WGS) entry which is preliminary data.</text>
</comment>